<protein>
    <recommendedName>
        <fullName evidence="3">Required for respiratory growth protein 9, mitochondrial</fullName>
    </recommendedName>
</protein>
<feature type="region of interest" description="Disordered" evidence="4">
    <location>
        <begin position="141"/>
        <end position="194"/>
    </location>
</feature>
<comment type="function">
    <text evidence="1">Required for respiratory activity and maintenance and expression of the mitochondrial genome.</text>
</comment>
<dbReference type="GO" id="GO:0005634">
    <property type="term" value="C:nucleus"/>
    <property type="evidence" value="ECO:0007669"/>
    <property type="project" value="TreeGrafter"/>
</dbReference>
<dbReference type="AlphaFoldDB" id="A0A166J0W3"/>
<proteinExistence type="inferred from homology"/>
<dbReference type="STRING" id="1314776.A0A166J0W3"/>
<dbReference type="OrthoDB" id="5578174at2759"/>
<evidence type="ECO:0000313" key="6">
    <source>
        <dbReference type="Proteomes" id="UP000076798"/>
    </source>
</evidence>
<name>A0A166J0W3_9AGAM</name>
<dbReference type="PANTHER" id="PTHR13475">
    <property type="entry name" value="NEUGRIN"/>
    <property type="match status" value="1"/>
</dbReference>
<comment type="similarity">
    <text evidence="2">Belongs to the RRG9 family.</text>
</comment>
<feature type="compositionally biased region" description="Low complexity" evidence="4">
    <location>
        <begin position="46"/>
        <end position="63"/>
    </location>
</feature>
<dbReference type="PANTHER" id="PTHR13475:SF3">
    <property type="entry name" value="NEUGRIN"/>
    <property type="match status" value="1"/>
</dbReference>
<gene>
    <name evidence="5" type="ORF">SISSUDRAFT_346049</name>
</gene>
<accession>A0A166J0W3</accession>
<evidence type="ECO:0000256" key="3">
    <source>
        <dbReference type="ARBA" id="ARBA00013566"/>
    </source>
</evidence>
<sequence length="194" mass="21799">MSELPNILVNLLERAKKMLSTHAMPRNALSGLRSWISGHAYYSTQSPAGSSSAAPAATPLSQLPKKKPHKVPTPTQYVKHREAMKKRFPDGWNPPKKLSREAMEGLRVLHQHDPTQFSTAVLAAKFAISPEAVTRILKSKWQPSEKRQAQLLERERNQKLASRTKRRNQEWDEGKSGPGADAIAKNPRDRLELV</sequence>
<dbReference type="InterPro" id="IPR010487">
    <property type="entry name" value="NGRN/Rrg9"/>
</dbReference>
<dbReference type="EMBL" id="KV428005">
    <property type="protein sequence ID" value="KZT44269.1"/>
    <property type="molecule type" value="Genomic_DNA"/>
</dbReference>
<organism evidence="5 6">
    <name type="scientific">Sistotremastrum suecicum HHB10207 ss-3</name>
    <dbReference type="NCBI Taxonomy" id="1314776"/>
    <lineage>
        <taxon>Eukaryota</taxon>
        <taxon>Fungi</taxon>
        <taxon>Dikarya</taxon>
        <taxon>Basidiomycota</taxon>
        <taxon>Agaricomycotina</taxon>
        <taxon>Agaricomycetes</taxon>
        <taxon>Sistotremastrales</taxon>
        <taxon>Sistotremastraceae</taxon>
        <taxon>Sistotremastrum</taxon>
    </lineage>
</organism>
<evidence type="ECO:0000313" key="5">
    <source>
        <dbReference type="EMBL" id="KZT44269.1"/>
    </source>
</evidence>
<feature type="compositionally biased region" description="Basic and acidic residues" evidence="4">
    <location>
        <begin position="143"/>
        <end position="158"/>
    </location>
</feature>
<dbReference type="Proteomes" id="UP000076798">
    <property type="component" value="Unassembled WGS sequence"/>
</dbReference>
<keyword evidence="6" id="KW-1185">Reference proteome</keyword>
<evidence type="ECO:0000256" key="4">
    <source>
        <dbReference type="SAM" id="MobiDB-lite"/>
    </source>
</evidence>
<feature type="region of interest" description="Disordered" evidence="4">
    <location>
        <begin position="46"/>
        <end position="77"/>
    </location>
</feature>
<evidence type="ECO:0000256" key="2">
    <source>
        <dbReference type="ARBA" id="ARBA00010895"/>
    </source>
</evidence>
<dbReference type="Pfam" id="PF12824">
    <property type="entry name" value="MRP-L20"/>
    <property type="match status" value="1"/>
</dbReference>
<reference evidence="5 6" key="1">
    <citation type="journal article" date="2016" name="Mol. Biol. Evol.">
        <title>Comparative Genomics of Early-Diverging Mushroom-Forming Fungi Provides Insights into the Origins of Lignocellulose Decay Capabilities.</title>
        <authorList>
            <person name="Nagy L.G."/>
            <person name="Riley R."/>
            <person name="Tritt A."/>
            <person name="Adam C."/>
            <person name="Daum C."/>
            <person name="Floudas D."/>
            <person name="Sun H."/>
            <person name="Yadav J.S."/>
            <person name="Pangilinan J."/>
            <person name="Larsson K.H."/>
            <person name="Matsuura K."/>
            <person name="Barry K."/>
            <person name="Labutti K."/>
            <person name="Kuo R."/>
            <person name="Ohm R.A."/>
            <person name="Bhattacharya S.S."/>
            <person name="Shirouzu T."/>
            <person name="Yoshinaga Y."/>
            <person name="Martin F.M."/>
            <person name="Grigoriev I.V."/>
            <person name="Hibbett D.S."/>
        </authorList>
    </citation>
    <scope>NUCLEOTIDE SEQUENCE [LARGE SCALE GENOMIC DNA]</scope>
    <source>
        <strain evidence="5 6">HHB10207 ss-3</strain>
    </source>
</reference>
<evidence type="ECO:0000256" key="1">
    <source>
        <dbReference type="ARBA" id="ARBA00003548"/>
    </source>
</evidence>